<evidence type="ECO:0000256" key="2">
    <source>
        <dbReference type="ARBA" id="ARBA00006375"/>
    </source>
</evidence>
<gene>
    <name evidence="9" type="ORF">DB88DRAFT_494885</name>
</gene>
<protein>
    <submittedName>
        <fullName evidence="9">Mitochondrial carrier domain-containing protein</fullName>
    </submittedName>
</protein>
<evidence type="ECO:0000313" key="10">
    <source>
        <dbReference type="Proteomes" id="UP001182556"/>
    </source>
</evidence>
<dbReference type="Gene3D" id="1.50.40.10">
    <property type="entry name" value="Mitochondrial carrier domain"/>
    <property type="match status" value="1"/>
</dbReference>
<comment type="caution">
    <text evidence="9">The sequence shown here is derived from an EMBL/GenBank/DDBJ whole genome shotgun (WGS) entry which is preliminary data.</text>
</comment>
<evidence type="ECO:0000256" key="5">
    <source>
        <dbReference type="ARBA" id="ARBA00022737"/>
    </source>
</evidence>
<comment type="subcellular location">
    <subcellularLocation>
        <location evidence="1">Membrane</location>
    </subcellularLocation>
</comment>
<keyword evidence="3" id="KW-0813">Transport</keyword>
<dbReference type="InterPro" id="IPR050391">
    <property type="entry name" value="Mito_Metabolite_Transporter"/>
</dbReference>
<dbReference type="EMBL" id="JAODAN010000008">
    <property type="protein sequence ID" value="KAK1922387.1"/>
    <property type="molecule type" value="Genomic_DNA"/>
</dbReference>
<reference evidence="9" key="1">
    <citation type="submission" date="2023-02" db="EMBL/GenBank/DDBJ databases">
        <title>Identification and recombinant expression of a fungal hydrolase from Papiliotrema laurentii that hydrolyzes apple cutin and clears colloidal polyester polyurethane.</title>
        <authorList>
            <consortium name="DOE Joint Genome Institute"/>
            <person name="Roman V.A."/>
            <person name="Bojanowski C."/>
            <person name="Crable B.R."/>
            <person name="Wagner D.N."/>
            <person name="Hung C.S."/>
            <person name="Nadeau L.J."/>
            <person name="Schratz L."/>
            <person name="Haridas S."/>
            <person name="Pangilinan J."/>
            <person name="Lipzen A."/>
            <person name="Na H."/>
            <person name="Yan M."/>
            <person name="Ng V."/>
            <person name="Grigoriev I.V."/>
            <person name="Spatafora J.W."/>
            <person name="Barlow D."/>
            <person name="Biffinger J."/>
            <person name="Kelley-Loughnane N."/>
            <person name="Varaljay V.A."/>
            <person name="Crookes-Goodson W.J."/>
        </authorList>
    </citation>
    <scope>NUCLEOTIDE SEQUENCE</scope>
    <source>
        <strain evidence="9">5307AH</strain>
    </source>
</reference>
<proteinExistence type="inferred from homology"/>
<dbReference type="AlphaFoldDB" id="A0AAD9CVR7"/>
<name>A0AAD9CVR7_PAPLA</name>
<accession>A0AAD9CVR7</accession>
<evidence type="ECO:0000256" key="8">
    <source>
        <dbReference type="SAM" id="MobiDB-lite"/>
    </source>
</evidence>
<keyword evidence="4" id="KW-0812">Transmembrane</keyword>
<comment type="similarity">
    <text evidence="2">Belongs to the mitochondrial carrier (TC 2.A.29) family.</text>
</comment>
<dbReference type="PANTHER" id="PTHR45618">
    <property type="entry name" value="MITOCHONDRIAL DICARBOXYLATE CARRIER-RELATED"/>
    <property type="match status" value="1"/>
</dbReference>
<keyword evidence="5" id="KW-0677">Repeat</keyword>
<evidence type="ECO:0000256" key="6">
    <source>
        <dbReference type="ARBA" id="ARBA00022989"/>
    </source>
</evidence>
<evidence type="ECO:0000256" key="7">
    <source>
        <dbReference type="ARBA" id="ARBA00023136"/>
    </source>
</evidence>
<evidence type="ECO:0000256" key="1">
    <source>
        <dbReference type="ARBA" id="ARBA00004370"/>
    </source>
</evidence>
<dbReference type="InterPro" id="IPR023395">
    <property type="entry name" value="MCP_dom_sf"/>
</dbReference>
<sequence length="462" mass="50710">MASSSSTPTSVRGLYTPPAEEWVFLPPSINPPPSASPPTPTHLPTPFSDAEPEIDSDPGFYGPIQLFVAEYLTTALAMPFEVGKTLLQIEYRPRKRFAPVEEEKVEERDWEADKEGVLNDPEEAEMYFTDRLSAPASSFVPPPEPVETDSSGYLPDLPPSWLIQDDPDISRGNGVWGMIRRLRQTPSEGLPSLWKGQIVSTFHALLSNYLQPQIHSSLILLSPHVPPINPDVPLTAYPSPTMPLALAVTSHLLTHVLLSPLELIRTRLIALPLSHPTTPSSVALFRGLVEDEGGFSSMLFHPNLLIPSVLEHTIRPLLTLSIPLLLERQFGISPDLSPITYSLCDLGLGLGSLVILLPIETVRKRLQIQARGPKGKRIKTIVKVRETDYVGVVEAIWRIVTEETGVRRKRNMTEKDEGGLFSGIRQLYRGFGMAATAHLTVFGLGLVSAGLGGSVDGGWKEI</sequence>
<evidence type="ECO:0000256" key="4">
    <source>
        <dbReference type="ARBA" id="ARBA00022692"/>
    </source>
</evidence>
<evidence type="ECO:0000256" key="3">
    <source>
        <dbReference type="ARBA" id="ARBA00022448"/>
    </source>
</evidence>
<keyword evidence="7" id="KW-0472">Membrane</keyword>
<dbReference type="Proteomes" id="UP001182556">
    <property type="component" value="Unassembled WGS sequence"/>
</dbReference>
<dbReference type="GO" id="GO:0016020">
    <property type="term" value="C:membrane"/>
    <property type="evidence" value="ECO:0007669"/>
    <property type="project" value="UniProtKB-SubCell"/>
</dbReference>
<evidence type="ECO:0000313" key="9">
    <source>
        <dbReference type="EMBL" id="KAK1922387.1"/>
    </source>
</evidence>
<keyword evidence="6" id="KW-1133">Transmembrane helix</keyword>
<feature type="region of interest" description="Disordered" evidence="8">
    <location>
        <begin position="25"/>
        <end position="48"/>
    </location>
</feature>
<feature type="compositionally biased region" description="Pro residues" evidence="8">
    <location>
        <begin position="28"/>
        <end position="43"/>
    </location>
</feature>
<keyword evidence="10" id="KW-1185">Reference proteome</keyword>
<dbReference type="SUPFAM" id="SSF103506">
    <property type="entry name" value="Mitochondrial carrier"/>
    <property type="match status" value="1"/>
</dbReference>
<organism evidence="9 10">
    <name type="scientific">Papiliotrema laurentii</name>
    <name type="common">Cryptococcus laurentii</name>
    <dbReference type="NCBI Taxonomy" id="5418"/>
    <lineage>
        <taxon>Eukaryota</taxon>
        <taxon>Fungi</taxon>
        <taxon>Dikarya</taxon>
        <taxon>Basidiomycota</taxon>
        <taxon>Agaricomycotina</taxon>
        <taxon>Tremellomycetes</taxon>
        <taxon>Tremellales</taxon>
        <taxon>Rhynchogastremaceae</taxon>
        <taxon>Papiliotrema</taxon>
    </lineage>
</organism>